<sequence>MPIEIDPSNQRCTLISEAMHVQGEARDVRIVTDEALRMSVAELEGVRVPITEQEADALTVAGAVDGRRHLKQTEQGSII</sequence>
<dbReference type="RefSeq" id="WP_130264037.1">
    <property type="nucleotide sequence ID" value="NZ_CP035952.1"/>
</dbReference>
<dbReference type="InterPro" id="IPR038079">
    <property type="entry name" value="PA2021-like_sf"/>
</dbReference>
<dbReference type="Gene3D" id="3.40.1170.40">
    <property type="entry name" value="Protein of unknown function DUF3203"/>
    <property type="match status" value="1"/>
</dbReference>
<dbReference type="KEGG" id="ptk:EXN22_10805"/>
<dbReference type="Proteomes" id="UP000291130">
    <property type="component" value="Chromosome"/>
</dbReference>
<dbReference type="InterPro" id="IPR021564">
    <property type="entry name" value="DUF3203"/>
</dbReference>
<dbReference type="OrthoDB" id="6976746at2"/>
<evidence type="ECO:0000313" key="1">
    <source>
        <dbReference type="EMBL" id="QBF26159.1"/>
    </source>
</evidence>
<organism evidence="1 2">
    <name type="scientific">Pseudomonas tructae</name>
    <dbReference type="NCBI Taxonomy" id="2518644"/>
    <lineage>
        <taxon>Bacteria</taxon>
        <taxon>Pseudomonadati</taxon>
        <taxon>Pseudomonadota</taxon>
        <taxon>Gammaproteobacteria</taxon>
        <taxon>Pseudomonadales</taxon>
        <taxon>Pseudomonadaceae</taxon>
        <taxon>Pseudomonas</taxon>
    </lineage>
</organism>
<accession>A0A411MHN4</accession>
<dbReference type="SUPFAM" id="SSF141447">
    <property type="entry name" value="PA2021-like"/>
    <property type="match status" value="1"/>
</dbReference>
<protein>
    <submittedName>
        <fullName evidence="1">DUF3203 family protein</fullName>
    </submittedName>
</protein>
<gene>
    <name evidence="1" type="ORF">EXN22_10805</name>
</gene>
<evidence type="ECO:0000313" key="2">
    <source>
        <dbReference type="Proteomes" id="UP000291130"/>
    </source>
</evidence>
<name>A0A411MHN4_9PSED</name>
<proteinExistence type="predicted"/>
<dbReference type="EMBL" id="CP035952">
    <property type="protein sequence ID" value="QBF26159.1"/>
    <property type="molecule type" value="Genomic_DNA"/>
</dbReference>
<reference evidence="1 2" key="1">
    <citation type="submission" date="2019-02" db="EMBL/GenBank/DDBJ databases">
        <title>Complete genome sequence of Pseudomonas sp. SNU WT1 isolated from rainbow trout.</title>
        <authorList>
            <person name="Oh W.T."/>
            <person name="Park S.C."/>
        </authorList>
    </citation>
    <scope>NUCLEOTIDE SEQUENCE [LARGE SCALE GENOMIC DNA]</scope>
    <source>
        <strain evidence="1 2">SNU WT1</strain>
    </source>
</reference>
<keyword evidence="2" id="KW-1185">Reference proteome</keyword>
<dbReference type="Pfam" id="PF11462">
    <property type="entry name" value="DUF3203"/>
    <property type="match status" value="1"/>
</dbReference>
<dbReference type="AlphaFoldDB" id="A0A411MHN4"/>